<evidence type="ECO:0000256" key="5">
    <source>
        <dbReference type="ARBA" id="ARBA00011895"/>
    </source>
</evidence>
<protein>
    <recommendedName>
        <fullName evidence="5 15">Hypoxanthine phosphoribosyltransferase</fullName>
        <ecNumber evidence="5 15">2.4.2.8</ecNumber>
    </recommendedName>
</protein>
<dbReference type="EMBL" id="VRYY01000160">
    <property type="protein sequence ID" value="MBG3876761.1"/>
    <property type="molecule type" value="Genomic_DNA"/>
</dbReference>
<evidence type="ECO:0000313" key="18">
    <source>
        <dbReference type="Proteomes" id="UP001194469"/>
    </source>
</evidence>
<dbReference type="InterPro" id="IPR029057">
    <property type="entry name" value="PRTase-like"/>
</dbReference>
<keyword evidence="18" id="KW-1185">Reference proteome</keyword>
<keyword evidence="9 15" id="KW-0479">Metal-binding</keyword>
<evidence type="ECO:0000256" key="12">
    <source>
        <dbReference type="ARBA" id="ARBA00022842"/>
    </source>
</evidence>
<dbReference type="GO" id="GO:0016757">
    <property type="term" value="F:glycosyltransferase activity"/>
    <property type="evidence" value="ECO:0007669"/>
    <property type="project" value="UniProtKB-KW"/>
</dbReference>
<evidence type="ECO:0000256" key="1">
    <source>
        <dbReference type="ARBA" id="ARBA00001946"/>
    </source>
</evidence>
<comment type="pathway">
    <text evidence="3 15">Purine metabolism; IMP biosynthesis via salvage pathway; IMP from hypoxanthine: step 1/1.</text>
</comment>
<dbReference type="CDD" id="cd06223">
    <property type="entry name" value="PRTases_typeI"/>
    <property type="match status" value="1"/>
</dbReference>
<comment type="caution">
    <text evidence="17">The sequence shown here is derived from an EMBL/GenBank/DDBJ whole genome shotgun (WGS) entry which is preliminary data.</text>
</comment>
<sequence>MKIKDLKVVYDAQAIAARVAEMGDEINRLYAGEELVVVCVLKGAFMFFADLVRHLDMRPELDFVRVASYGSATATCGTVSFTKDVEVPLQGKHVLLVEDIVDTGHTVDFLFRQLAARGAKSLRLAALVDKQERRAVPVRVDFAGFALPGGFIVGYGLDYAERYRELPGIYEAVIEPEGA</sequence>
<evidence type="ECO:0000256" key="4">
    <source>
        <dbReference type="ARBA" id="ARBA00008391"/>
    </source>
</evidence>
<organism evidence="17 18">
    <name type="scientific">Nitratidesulfovibrio oxamicus</name>
    <dbReference type="NCBI Taxonomy" id="32016"/>
    <lineage>
        <taxon>Bacteria</taxon>
        <taxon>Pseudomonadati</taxon>
        <taxon>Thermodesulfobacteriota</taxon>
        <taxon>Desulfovibrionia</taxon>
        <taxon>Desulfovibrionales</taxon>
        <taxon>Desulfovibrionaceae</taxon>
        <taxon>Nitratidesulfovibrio</taxon>
    </lineage>
</organism>
<dbReference type="SUPFAM" id="SSF53271">
    <property type="entry name" value="PRTase-like"/>
    <property type="match status" value="1"/>
</dbReference>
<comment type="cofactor">
    <cofactor evidence="1 15">
        <name>Mg(2+)</name>
        <dbReference type="ChEBI" id="CHEBI:18420"/>
    </cofactor>
</comment>
<evidence type="ECO:0000256" key="3">
    <source>
        <dbReference type="ARBA" id="ARBA00004669"/>
    </source>
</evidence>
<evidence type="ECO:0000256" key="8">
    <source>
        <dbReference type="ARBA" id="ARBA00022679"/>
    </source>
</evidence>
<comment type="catalytic activity">
    <reaction evidence="14">
        <text>IMP + diphosphate = hypoxanthine + 5-phospho-alpha-D-ribose 1-diphosphate</text>
        <dbReference type="Rhea" id="RHEA:17973"/>
        <dbReference type="ChEBI" id="CHEBI:17368"/>
        <dbReference type="ChEBI" id="CHEBI:33019"/>
        <dbReference type="ChEBI" id="CHEBI:58017"/>
        <dbReference type="ChEBI" id="CHEBI:58053"/>
        <dbReference type="EC" id="2.4.2.8"/>
    </reaction>
    <physiologicalReaction direction="right-to-left" evidence="14">
        <dbReference type="Rhea" id="RHEA:17975"/>
    </physiologicalReaction>
</comment>
<keyword evidence="10 15" id="KW-0660">Purine salvage</keyword>
<comment type="catalytic activity">
    <reaction evidence="13">
        <text>GMP + diphosphate = guanine + 5-phospho-alpha-D-ribose 1-diphosphate</text>
        <dbReference type="Rhea" id="RHEA:25424"/>
        <dbReference type="ChEBI" id="CHEBI:16235"/>
        <dbReference type="ChEBI" id="CHEBI:33019"/>
        <dbReference type="ChEBI" id="CHEBI:58017"/>
        <dbReference type="ChEBI" id="CHEBI:58115"/>
        <dbReference type="EC" id="2.4.2.8"/>
    </reaction>
    <physiologicalReaction direction="right-to-left" evidence="13">
        <dbReference type="Rhea" id="RHEA:25426"/>
    </physiologicalReaction>
</comment>
<evidence type="ECO:0000313" key="17">
    <source>
        <dbReference type="EMBL" id="MBG3876761.1"/>
    </source>
</evidence>
<evidence type="ECO:0000256" key="6">
    <source>
        <dbReference type="ARBA" id="ARBA00022490"/>
    </source>
</evidence>
<evidence type="ECO:0000256" key="9">
    <source>
        <dbReference type="ARBA" id="ARBA00022723"/>
    </source>
</evidence>
<reference evidence="17 18" key="1">
    <citation type="submission" date="2019-08" db="EMBL/GenBank/DDBJ databases">
        <authorList>
            <person name="Luo N."/>
        </authorList>
    </citation>
    <scope>NUCLEOTIDE SEQUENCE [LARGE SCALE GENOMIC DNA]</scope>
    <source>
        <strain evidence="17 18">NCIMB 9442</strain>
    </source>
</reference>
<evidence type="ECO:0000256" key="7">
    <source>
        <dbReference type="ARBA" id="ARBA00022676"/>
    </source>
</evidence>
<dbReference type="EC" id="2.4.2.8" evidence="5 15"/>
<proteinExistence type="inferred from homology"/>
<evidence type="ECO:0000256" key="2">
    <source>
        <dbReference type="ARBA" id="ARBA00004496"/>
    </source>
</evidence>
<dbReference type="NCBIfam" id="TIGR01203">
    <property type="entry name" value="HGPRTase"/>
    <property type="match status" value="1"/>
</dbReference>
<keyword evidence="12 15" id="KW-0460">Magnesium</keyword>
<evidence type="ECO:0000259" key="16">
    <source>
        <dbReference type="Pfam" id="PF00156"/>
    </source>
</evidence>
<comment type="subcellular location">
    <subcellularLocation>
        <location evidence="2 15">Cytoplasm</location>
    </subcellularLocation>
</comment>
<keyword evidence="8 15" id="KW-0808">Transferase</keyword>
<dbReference type="PANTHER" id="PTHR43340">
    <property type="entry name" value="HYPOXANTHINE-GUANINE PHOSPHORIBOSYLTRANSFERASE"/>
    <property type="match status" value="1"/>
</dbReference>
<dbReference type="PANTHER" id="PTHR43340:SF1">
    <property type="entry name" value="HYPOXANTHINE PHOSPHORIBOSYLTRANSFERASE"/>
    <property type="match status" value="1"/>
</dbReference>
<dbReference type="Proteomes" id="UP001194469">
    <property type="component" value="Unassembled WGS sequence"/>
</dbReference>
<evidence type="ECO:0000256" key="11">
    <source>
        <dbReference type="ARBA" id="ARBA00022741"/>
    </source>
</evidence>
<dbReference type="InterPro" id="IPR005904">
    <property type="entry name" value="Hxn_phspho_trans"/>
</dbReference>
<comment type="similarity">
    <text evidence="4 15">Belongs to the purine/pyrimidine phosphoribosyltransferase family.</text>
</comment>
<keyword evidence="6 15" id="KW-0963">Cytoplasm</keyword>
<keyword evidence="7 15" id="KW-0328">Glycosyltransferase</keyword>
<evidence type="ECO:0000256" key="14">
    <source>
        <dbReference type="ARBA" id="ARBA00049402"/>
    </source>
</evidence>
<feature type="domain" description="Phosphoribosyltransferase" evidence="16">
    <location>
        <begin position="9"/>
        <end position="159"/>
    </location>
</feature>
<evidence type="ECO:0000256" key="10">
    <source>
        <dbReference type="ARBA" id="ARBA00022726"/>
    </source>
</evidence>
<dbReference type="RefSeq" id="WP_196608853.1">
    <property type="nucleotide sequence ID" value="NZ_VRYY01000160.1"/>
</dbReference>
<dbReference type="Gene3D" id="3.40.50.2020">
    <property type="match status" value="1"/>
</dbReference>
<evidence type="ECO:0000256" key="15">
    <source>
        <dbReference type="RuleBase" id="RU364099"/>
    </source>
</evidence>
<gene>
    <name evidence="17" type="primary">hpt</name>
    <name evidence="17" type="ORF">FVW20_06895</name>
</gene>
<accession>A0ABS0J2V8</accession>
<name>A0ABS0J2V8_9BACT</name>
<dbReference type="Pfam" id="PF00156">
    <property type="entry name" value="Pribosyltran"/>
    <property type="match status" value="1"/>
</dbReference>
<dbReference type="InterPro" id="IPR000836">
    <property type="entry name" value="PRTase_dom"/>
</dbReference>
<evidence type="ECO:0000256" key="13">
    <source>
        <dbReference type="ARBA" id="ARBA00048811"/>
    </source>
</evidence>
<dbReference type="InterPro" id="IPR050408">
    <property type="entry name" value="HGPRT"/>
</dbReference>
<keyword evidence="11 15" id="KW-0547">Nucleotide-binding</keyword>